<evidence type="ECO:0000313" key="2">
    <source>
        <dbReference type="Proteomes" id="UP001552299"/>
    </source>
</evidence>
<reference evidence="1 2" key="1">
    <citation type="journal article" date="2024" name="Plant Biotechnol. J.">
        <title>Dendrobium thyrsiflorum genome and its molecular insights into genes involved in important horticultural traits.</title>
        <authorList>
            <person name="Chen B."/>
            <person name="Wang J.Y."/>
            <person name="Zheng P.J."/>
            <person name="Li K.L."/>
            <person name="Liang Y.M."/>
            <person name="Chen X.F."/>
            <person name="Zhang C."/>
            <person name="Zhao X."/>
            <person name="He X."/>
            <person name="Zhang G.Q."/>
            <person name="Liu Z.J."/>
            <person name="Xu Q."/>
        </authorList>
    </citation>
    <scope>NUCLEOTIDE SEQUENCE [LARGE SCALE GENOMIC DNA]</scope>
    <source>
        <strain evidence="1">GZMU011</strain>
    </source>
</reference>
<dbReference type="Proteomes" id="UP001552299">
    <property type="component" value="Unassembled WGS sequence"/>
</dbReference>
<dbReference type="EMBL" id="JANQDX010000002">
    <property type="protein sequence ID" value="KAL0927568.1"/>
    <property type="molecule type" value="Genomic_DNA"/>
</dbReference>
<comment type="caution">
    <text evidence="1">The sequence shown here is derived from an EMBL/GenBank/DDBJ whole genome shotgun (WGS) entry which is preliminary data.</text>
</comment>
<gene>
    <name evidence="1" type="ORF">M5K25_001751</name>
</gene>
<sequence>MICHGAEKSSATWSFTWEKLGWFSWTLEGRWWKQALQRRLEPALRQGDWRRGLQSVCKSWTDSYRKFEACCEQKEVLTWRDHLTEASVGALEA</sequence>
<proteinExistence type="predicted"/>
<name>A0ABD0W3V6_DENTH</name>
<accession>A0ABD0W3V6</accession>
<keyword evidence="2" id="KW-1185">Reference proteome</keyword>
<organism evidence="1 2">
    <name type="scientific">Dendrobium thyrsiflorum</name>
    <name type="common">Pinecone-like raceme dendrobium</name>
    <name type="synonym">Orchid</name>
    <dbReference type="NCBI Taxonomy" id="117978"/>
    <lineage>
        <taxon>Eukaryota</taxon>
        <taxon>Viridiplantae</taxon>
        <taxon>Streptophyta</taxon>
        <taxon>Embryophyta</taxon>
        <taxon>Tracheophyta</taxon>
        <taxon>Spermatophyta</taxon>
        <taxon>Magnoliopsida</taxon>
        <taxon>Liliopsida</taxon>
        <taxon>Asparagales</taxon>
        <taxon>Orchidaceae</taxon>
        <taxon>Epidendroideae</taxon>
        <taxon>Malaxideae</taxon>
        <taxon>Dendrobiinae</taxon>
        <taxon>Dendrobium</taxon>
    </lineage>
</organism>
<dbReference type="AlphaFoldDB" id="A0ABD0W3V6"/>
<evidence type="ECO:0000313" key="1">
    <source>
        <dbReference type="EMBL" id="KAL0927568.1"/>
    </source>
</evidence>
<protein>
    <submittedName>
        <fullName evidence="1">Uncharacterized protein</fullName>
    </submittedName>
</protein>